<keyword evidence="2" id="KW-1185">Reference proteome</keyword>
<organism evidence="1 2">
    <name type="scientific">Artemisia annua</name>
    <name type="common">Sweet wormwood</name>
    <dbReference type="NCBI Taxonomy" id="35608"/>
    <lineage>
        <taxon>Eukaryota</taxon>
        <taxon>Viridiplantae</taxon>
        <taxon>Streptophyta</taxon>
        <taxon>Embryophyta</taxon>
        <taxon>Tracheophyta</taxon>
        <taxon>Spermatophyta</taxon>
        <taxon>Magnoliopsida</taxon>
        <taxon>eudicotyledons</taxon>
        <taxon>Gunneridae</taxon>
        <taxon>Pentapetalae</taxon>
        <taxon>asterids</taxon>
        <taxon>campanulids</taxon>
        <taxon>Asterales</taxon>
        <taxon>Asteraceae</taxon>
        <taxon>Asteroideae</taxon>
        <taxon>Anthemideae</taxon>
        <taxon>Artemisiinae</taxon>
        <taxon>Artemisia</taxon>
    </lineage>
</organism>
<keyword evidence="1" id="KW-0560">Oxidoreductase</keyword>
<keyword evidence="1" id="KW-0575">Peroxidase</keyword>
<comment type="caution">
    <text evidence="1">The sequence shown here is derived from an EMBL/GenBank/DDBJ whole genome shotgun (WGS) entry which is preliminary data.</text>
</comment>
<protein>
    <submittedName>
        <fullName evidence="1">Ascorbate peroxidase 3</fullName>
    </submittedName>
</protein>
<evidence type="ECO:0000313" key="1">
    <source>
        <dbReference type="EMBL" id="PWA92445.1"/>
    </source>
</evidence>
<accession>A0A2U1Q393</accession>
<dbReference type="Proteomes" id="UP000245207">
    <property type="component" value="Unassembled WGS sequence"/>
</dbReference>
<dbReference type="AlphaFoldDB" id="A0A2U1Q393"/>
<proteinExistence type="predicted"/>
<dbReference type="GO" id="GO:0004601">
    <property type="term" value="F:peroxidase activity"/>
    <property type="evidence" value="ECO:0007669"/>
    <property type="project" value="UniProtKB-KW"/>
</dbReference>
<evidence type="ECO:0000313" key="2">
    <source>
        <dbReference type="Proteomes" id="UP000245207"/>
    </source>
</evidence>
<reference evidence="1 2" key="1">
    <citation type="journal article" date="2018" name="Mol. Plant">
        <title>The genome of Artemisia annua provides insight into the evolution of Asteraceae family and artemisinin biosynthesis.</title>
        <authorList>
            <person name="Shen Q."/>
            <person name="Zhang L."/>
            <person name="Liao Z."/>
            <person name="Wang S."/>
            <person name="Yan T."/>
            <person name="Shi P."/>
            <person name="Liu M."/>
            <person name="Fu X."/>
            <person name="Pan Q."/>
            <person name="Wang Y."/>
            <person name="Lv Z."/>
            <person name="Lu X."/>
            <person name="Zhang F."/>
            <person name="Jiang W."/>
            <person name="Ma Y."/>
            <person name="Chen M."/>
            <person name="Hao X."/>
            <person name="Li L."/>
            <person name="Tang Y."/>
            <person name="Lv G."/>
            <person name="Zhou Y."/>
            <person name="Sun X."/>
            <person name="Brodelius P.E."/>
            <person name="Rose J.K.C."/>
            <person name="Tang K."/>
        </authorList>
    </citation>
    <scope>NUCLEOTIDE SEQUENCE [LARGE SCALE GENOMIC DNA]</scope>
    <source>
        <strain evidence="2">cv. Huhao1</strain>
        <tissue evidence="1">Leaf</tissue>
    </source>
</reference>
<dbReference type="OrthoDB" id="775155at2759"/>
<dbReference type="EMBL" id="PKPP01000463">
    <property type="protein sequence ID" value="PWA92445.1"/>
    <property type="molecule type" value="Genomic_DNA"/>
</dbReference>
<gene>
    <name evidence="1" type="ORF">CTI12_AA079140</name>
</gene>
<sequence>MQAALLKDPGVSVNRLIWSPHGLRFEKVTDAEAALLKDPGVSVNRVIWSPHGLRFEKVTDAEVGSNIISTEISDLIFFSNAFDTVFINKHLVVASDGTMQEFMMLETKAGGPNESIRNEEEYMYGANNGLKIEIDLCDCGKGKGIDEVNNYGYDFATEGLYDSL</sequence>
<dbReference type="STRING" id="35608.A0A2U1Q393"/>
<name>A0A2U1Q393_ARTAN</name>